<dbReference type="InterPro" id="IPR001173">
    <property type="entry name" value="Glyco_trans_2-like"/>
</dbReference>
<dbReference type="InterPro" id="IPR029044">
    <property type="entry name" value="Nucleotide-diphossugar_trans"/>
</dbReference>
<dbReference type="Gene3D" id="3.90.550.10">
    <property type="entry name" value="Spore Coat Polysaccharide Biosynthesis Protein SpsA, Chain A"/>
    <property type="match status" value="1"/>
</dbReference>
<keyword evidence="3" id="KW-1185">Reference proteome</keyword>
<dbReference type="Pfam" id="PF00535">
    <property type="entry name" value="Glycos_transf_2"/>
    <property type="match status" value="1"/>
</dbReference>
<evidence type="ECO:0000313" key="2">
    <source>
        <dbReference type="EMBL" id="QBM21964.1"/>
    </source>
</evidence>
<accession>A0A4P6WGZ8</accession>
<keyword evidence="2" id="KW-0808">Transferase</keyword>
<dbReference type="GO" id="GO:0047355">
    <property type="term" value="F:CDP-glycerol glycerophosphotransferase activity"/>
    <property type="evidence" value="ECO:0007669"/>
    <property type="project" value="InterPro"/>
</dbReference>
<dbReference type="RefSeq" id="WP_133085823.1">
    <property type="nucleotide sequence ID" value="NZ_CP037864.1"/>
</dbReference>
<gene>
    <name evidence="2" type="ORF">E1B03_05780</name>
</gene>
<dbReference type="InterPro" id="IPR007554">
    <property type="entry name" value="Glycerophosphate_synth"/>
</dbReference>
<organism evidence="2 3">
    <name type="scientific">Citrobacter arsenatis</name>
    <dbReference type="NCBI Taxonomy" id="2546350"/>
    <lineage>
        <taxon>Bacteria</taxon>
        <taxon>Pseudomonadati</taxon>
        <taxon>Pseudomonadota</taxon>
        <taxon>Gammaproteobacteria</taxon>
        <taxon>Enterobacterales</taxon>
        <taxon>Enterobacteriaceae</taxon>
        <taxon>Citrobacter</taxon>
    </lineage>
</organism>
<feature type="domain" description="Glycosyltransferase 2-like" evidence="1">
    <location>
        <begin position="28"/>
        <end position="141"/>
    </location>
</feature>
<sequence>MSESSKARSALTGIVKTLDTGREKPFVSVITPTWNRAAFLPYLLYMFRYQDYPADRRELVILDDSPQSNQSIIDRLTQNHPEKFNIRYIYHAEKLTLGKKRNMLNALALGEYILCMDDDDYYPADKISYTIDMMQRHRALISGSDQIPIWYSHINRLFKSRSFGPQNILNGTFCYHRNYLKKHRYDDECNLGEEEGFTNQFTANPLQLPGERTIICISHSQNTFDKDFVLGSSEPLETTLGQAITDPMLKNWYQSLHNATHHQPIQWDYIDQVVIVNLDSRPDRLAHVQQELAFLNFPAQKVTRLAASVATNGQTGRRQSHMQALQLAQRNGWKNYLLLEDDSVILKQEKHIRVLNSLLHALPGFPWEVVILGGEIKQGRELKSLNGMIHARDCNKVCAYLVNSSYYPALAQQMEHDLSDTLEGQWQPLLREGKWLSCYPSICYQRAGYSDIEKKETDNIGYYFNKINKKPETVNTLVSHSPATTSTQIDAIGFYMETSLHYAVYRPIISELQAMGQTCSLLVSDKIPKSFLDEMTATIKTINDPALGGTRLSAIIEKRQRFRCLVSPYYTPLLNGLADSHVRTLYGLAKEEWNHAWWNAFYHRILCYSHYSQRALDIGGCAKVVGNPRFDEWHNRTYDTALPNSLKLNAKKQTILYAPTYGALSSLPHWAEQLSRLSHEYNVVTKLHHGTQHRPEEAASLALAQRYLKNRLDDPQHLLALIAQADYVLTDSSGFIFDALHMNKRVILLSWPEMSSLLDGQQSFSTPDSADQRIRNILPVALDIQTLRHALSCEFDWAALEAPLADIRHHYCDAFMDGQAGKRAAQEIVKLIDASPRQQSNTLLLSLQQKLFS</sequence>
<dbReference type="AlphaFoldDB" id="A0A4P6WGZ8"/>
<dbReference type="EMBL" id="CP037864">
    <property type="protein sequence ID" value="QBM21964.1"/>
    <property type="molecule type" value="Genomic_DNA"/>
</dbReference>
<proteinExistence type="predicted"/>
<dbReference type="PANTHER" id="PTHR22916">
    <property type="entry name" value="GLYCOSYLTRANSFERASE"/>
    <property type="match status" value="1"/>
</dbReference>
<dbReference type="SUPFAM" id="SSF53756">
    <property type="entry name" value="UDP-Glycosyltransferase/glycogen phosphorylase"/>
    <property type="match status" value="1"/>
</dbReference>
<dbReference type="PANTHER" id="PTHR22916:SF3">
    <property type="entry name" value="UDP-GLCNAC:BETAGAL BETA-1,3-N-ACETYLGLUCOSAMINYLTRANSFERASE-LIKE PROTEIN 1"/>
    <property type="match status" value="1"/>
</dbReference>
<dbReference type="CDD" id="cd00761">
    <property type="entry name" value="Glyco_tranf_GTA_type"/>
    <property type="match status" value="1"/>
</dbReference>
<dbReference type="Pfam" id="PF04464">
    <property type="entry name" value="Glyphos_transf"/>
    <property type="match status" value="1"/>
</dbReference>
<dbReference type="Gene3D" id="3.40.50.12580">
    <property type="match status" value="1"/>
</dbReference>
<dbReference type="GO" id="GO:0016020">
    <property type="term" value="C:membrane"/>
    <property type="evidence" value="ECO:0007669"/>
    <property type="project" value="InterPro"/>
</dbReference>
<dbReference type="SUPFAM" id="SSF53448">
    <property type="entry name" value="Nucleotide-diphospho-sugar transferases"/>
    <property type="match status" value="1"/>
</dbReference>
<dbReference type="Proteomes" id="UP000293850">
    <property type="component" value="Chromosome"/>
</dbReference>
<name>A0A4P6WGZ8_9ENTR</name>
<dbReference type="InterPro" id="IPR043148">
    <property type="entry name" value="TagF_C"/>
</dbReference>
<evidence type="ECO:0000313" key="3">
    <source>
        <dbReference type="Proteomes" id="UP000293850"/>
    </source>
</evidence>
<dbReference type="KEGG" id="cars:E1B03_05780"/>
<protein>
    <submittedName>
        <fullName evidence="2">Glycosyltransferase</fullName>
    </submittedName>
</protein>
<evidence type="ECO:0000259" key="1">
    <source>
        <dbReference type="Pfam" id="PF00535"/>
    </source>
</evidence>
<reference evidence="2 3" key="1">
    <citation type="submission" date="2019-03" db="EMBL/GenBank/DDBJ databases">
        <title>Complete genome sequence of an arsenate-respiring bacteria, Citrobacter sp. LY-1.</title>
        <authorList>
            <person name="Wang H."/>
            <person name="Liu Y."/>
            <person name="Li Q."/>
            <person name="Huang J."/>
        </authorList>
    </citation>
    <scope>NUCLEOTIDE SEQUENCE [LARGE SCALE GENOMIC DNA]</scope>
    <source>
        <strain evidence="2 3">LY-1</strain>
    </source>
</reference>
<dbReference type="GO" id="GO:0016758">
    <property type="term" value="F:hexosyltransferase activity"/>
    <property type="evidence" value="ECO:0007669"/>
    <property type="project" value="UniProtKB-ARBA"/>
</dbReference>